<dbReference type="AlphaFoldDB" id="A0A1N6WUX6"/>
<protein>
    <submittedName>
        <fullName evidence="1">Uncharacterized protein</fullName>
    </submittedName>
</protein>
<keyword evidence="2" id="KW-1185">Reference proteome</keyword>
<evidence type="ECO:0000313" key="1">
    <source>
        <dbReference type="EMBL" id="SIQ93838.1"/>
    </source>
</evidence>
<dbReference type="EMBL" id="FTNM01000002">
    <property type="protein sequence ID" value="SIQ93838.1"/>
    <property type="molecule type" value="Genomic_DNA"/>
</dbReference>
<name>A0A1N6WUX6_9BACT</name>
<dbReference type="Proteomes" id="UP000185924">
    <property type="component" value="Unassembled WGS sequence"/>
</dbReference>
<evidence type="ECO:0000313" key="2">
    <source>
        <dbReference type="Proteomes" id="UP000185924"/>
    </source>
</evidence>
<gene>
    <name evidence="1" type="ORF">SAMN05421545_1768</name>
</gene>
<proteinExistence type="predicted"/>
<organism evidence="1 2">
    <name type="scientific">Pontibacter lucknowensis</name>
    <dbReference type="NCBI Taxonomy" id="1077936"/>
    <lineage>
        <taxon>Bacteria</taxon>
        <taxon>Pseudomonadati</taxon>
        <taxon>Bacteroidota</taxon>
        <taxon>Cytophagia</taxon>
        <taxon>Cytophagales</taxon>
        <taxon>Hymenobacteraceae</taxon>
        <taxon>Pontibacter</taxon>
    </lineage>
</organism>
<reference evidence="2" key="1">
    <citation type="submission" date="2017-01" db="EMBL/GenBank/DDBJ databases">
        <authorList>
            <person name="Varghese N."/>
            <person name="Submissions S."/>
        </authorList>
    </citation>
    <scope>NUCLEOTIDE SEQUENCE [LARGE SCALE GENOMIC DNA]</scope>
    <source>
        <strain evidence="2">DM9</strain>
    </source>
</reference>
<accession>A0A1N6WUX6</accession>
<sequence length="44" mass="5101">MKQIKLHRYNNVPFLEKNLILGIPANGENSKVQTYKVITCKSLR</sequence>